<feature type="compositionally biased region" description="Basic residues" evidence="1">
    <location>
        <begin position="1"/>
        <end position="17"/>
    </location>
</feature>
<dbReference type="RefSeq" id="WP_182662485.1">
    <property type="nucleotide sequence ID" value="NZ_VKHS01000159.1"/>
</dbReference>
<keyword evidence="5" id="KW-1185">Reference proteome</keyword>
<feature type="transmembrane region" description="Helical" evidence="2">
    <location>
        <begin position="49"/>
        <end position="73"/>
    </location>
</feature>
<dbReference type="InterPro" id="IPR039448">
    <property type="entry name" value="Beta_helix"/>
</dbReference>
<evidence type="ECO:0000313" key="4">
    <source>
        <dbReference type="EMBL" id="MBB0229717.1"/>
    </source>
</evidence>
<sequence length="296" mass="30853">MGLPLRTRRTRRTRPAHRPSPVDTPTGAGSPTDGDGGGDGGTARRTAPAATLTAVAALVTLIILIALVGCGALSPRERDIRPGPTGRPAVITVPGDTPSIQAALDAAVPGDLVLVGPGVYRESPVLRTPRVVLRGSDRGAVIIDGEHRRATGITVLAEETAVENLTLRRHTTAGLTVAGIAESPLLGYRASYLTVHDNGRHGILAVRARRGIVEHSHVSGHGHAGIRVEHCDPCESVVRDNITEANTIGIELVATGHPMTVRGNTGERNTAGVRARQRNTDDPGPIILGNILPDSP</sequence>
<dbReference type="EMBL" id="VKHS01000159">
    <property type="protein sequence ID" value="MBB0229717.1"/>
    <property type="molecule type" value="Genomic_DNA"/>
</dbReference>
<evidence type="ECO:0000256" key="2">
    <source>
        <dbReference type="SAM" id="Phobius"/>
    </source>
</evidence>
<dbReference type="Proteomes" id="UP000530234">
    <property type="component" value="Unassembled WGS sequence"/>
</dbReference>
<reference evidence="5" key="1">
    <citation type="submission" date="2019-10" db="EMBL/GenBank/DDBJ databases">
        <title>Streptomyces sp. nov., a novel actinobacterium isolated from alkaline environment.</title>
        <authorList>
            <person name="Golinska P."/>
        </authorList>
    </citation>
    <scope>NUCLEOTIDE SEQUENCE [LARGE SCALE GENOMIC DNA]</scope>
    <source>
        <strain evidence="5">DSM 42108</strain>
    </source>
</reference>
<organism evidence="4 5">
    <name type="scientific">Streptomyces calidiresistens</name>
    <dbReference type="NCBI Taxonomy" id="1485586"/>
    <lineage>
        <taxon>Bacteria</taxon>
        <taxon>Bacillati</taxon>
        <taxon>Actinomycetota</taxon>
        <taxon>Actinomycetes</taxon>
        <taxon>Kitasatosporales</taxon>
        <taxon>Streptomycetaceae</taxon>
        <taxon>Streptomyces</taxon>
    </lineage>
</organism>
<dbReference type="AlphaFoldDB" id="A0A7W3XWG9"/>
<feature type="region of interest" description="Disordered" evidence="1">
    <location>
        <begin position="1"/>
        <end position="45"/>
    </location>
</feature>
<comment type="caution">
    <text evidence="4">The sequence shown here is derived from an EMBL/GenBank/DDBJ whole genome shotgun (WGS) entry which is preliminary data.</text>
</comment>
<name>A0A7W3XWG9_9ACTN</name>
<dbReference type="InterPro" id="IPR011050">
    <property type="entry name" value="Pectin_lyase_fold/virulence"/>
</dbReference>
<feature type="region of interest" description="Disordered" evidence="1">
    <location>
        <begin position="259"/>
        <end position="286"/>
    </location>
</feature>
<evidence type="ECO:0000256" key="1">
    <source>
        <dbReference type="SAM" id="MobiDB-lite"/>
    </source>
</evidence>
<evidence type="ECO:0000313" key="5">
    <source>
        <dbReference type="Proteomes" id="UP000530234"/>
    </source>
</evidence>
<gene>
    <name evidence="4" type="ORF">FOE67_09355</name>
</gene>
<protein>
    <recommendedName>
        <fullName evidence="3">Right handed beta helix domain-containing protein</fullName>
    </recommendedName>
</protein>
<feature type="non-terminal residue" evidence="4">
    <location>
        <position position="296"/>
    </location>
</feature>
<keyword evidence="2" id="KW-1133">Transmembrane helix</keyword>
<accession>A0A7W3XWG9</accession>
<evidence type="ECO:0000259" key="3">
    <source>
        <dbReference type="Pfam" id="PF13229"/>
    </source>
</evidence>
<feature type="domain" description="Right handed beta helix" evidence="3">
    <location>
        <begin position="194"/>
        <end position="278"/>
    </location>
</feature>
<dbReference type="Pfam" id="PF13229">
    <property type="entry name" value="Beta_helix"/>
    <property type="match status" value="1"/>
</dbReference>
<keyword evidence="2" id="KW-0812">Transmembrane</keyword>
<dbReference type="Gene3D" id="2.160.20.10">
    <property type="entry name" value="Single-stranded right-handed beta-helix, Pectin lyase-like"/>
    <property type="match status" value="1"/>
</dbReference>
<proteinExistence type="predicted"/>
<keyword evidence="2" id="KW-0472">Membrane</keyword>
<dbReference type="SUPFAM" id="SSF51126">
    <property type="entry name" value="Pectin lyase-like"/>
    <property type="match status" value="1"/>
</dbReference>
<dbReference type="InterPro" id="IPR012334">
    <property type="entry name" value="Pectin_lyas_fold"/>
</dbReference>
<feature type="compositionally biased region" description="Low complexity" evidence="1">
    <location>
        <begin position="24"/>
        <end position="33"/>
    </location>
</feature>